<feature type="transmembrane region" description="Helical" evidence="7">
    <location>
        <begin position="194"/>
        <end position="222"/>
    </location>
</feature>
<proteinExistence type="inferred from homology"/>
<dbReference type="GO" id="GO:0033573">
    <property type="term" value="C:high-affinity iron permease complex"/>
    <property type="evidence" value="ECO:0007669"/>
    <property type="project" value="InterPro"/>
</dbReference>
<dbReference type="GeneID" id="17351587"/>
<feature type="transmembrane region" description="Helical" evidence="7">
    <location>
        <begin position="78"/>
        <end position="102"/>
    </location>
</feature>
<dbReference type="eggNOG" id="ENOG502QQWE">
    <property type="taxonomic scope" value="Eukaryota"/>
</dbReference>
<dbReference type="InParanoid" id="E1ZPR3"/>
<evidence type="ECO:0000256" key="4">
    <source>
        <dbReference type="ARBA" id="ARBA00022989"/>
    </source>
</evidence>
<keyword evidence="3 7" id="KW-0812">Transmembrane</keyword>
<evidence type="ECO:0000313" key="8">
    <source>
        <dbReference type="EMBL" id="EFN52192.1"/>
    </source>
</evidence>
<dbReference type="PANTHER" id="PTHR31632:SF2">
    <property type="entry name" value="PLASMA MEMBRANE IRON PERMEASE"/>
    <property type="match status" value="1"/>
</dbReference>
<dbReference type="Proteomes" id="UP000008141">
    <property type="component" value="Unassembled WGS sequence"/>
</dbReference>
<reference evidence="8 9" key="1">
    <citation type="journal article" date="2010" name="Plant Cell">
        <title>The Chlorella variabilis NC64A genome reveals adaptation to photosymbiosis, coevolution with viruses, and cryptic sex.</title>
        <authorList>
            <person name="Blanc G."/>
            <person name="Duncan G."/>
            <person name="Agarkova I."/>
            <person name="Borodovsky M."/>
            <person name="Gurnon J."/>
            <person name="Kuo A."/>
            <person name="Lindquist E."/>
            <person name="Lucas S."/>
            <person name="Pangilinan J."/>
            <person name="Polle J."/>
            <person name="Salamov A."/>
            <person name="Terry A."/>
            <person name="Yamada T."/>
            <person name="Dunigan D.D."/>
            <person name="Grigoriev I.V."/>
            <person name="Claverie J.M."/>
            <person name="Van Etten J.L."/>
        </authorList>
    </citation>
    <scope>NUCLEOTIDE SEQUENCE [LARGE SCALE GENOMIC DNA]</scope>
    <source>
        <strain evidence="8 9">NC64A</strain>
    </source>
</reference>
<evidence type="ECO:0000313" key="9">
    <source>
        <dbReference type="Proteomes" id="UP000008141"/>
    </source>
</evidence>
<dbReference type="AlphaFoldDB" id="E1ZPR3"/>
<keyword evidence="4 7" id="KW-1133">Transmembrane helix</keyword>
<accession>E1ZPR3</accession>
<dbReference type="GO" id="GO:0015093">
    <property type="term" value="F:ferrous iron transmembrane transporter activity"/>
    <property type="evidence" value="ECO:0007669"/>
    <property type="project" value="TreeGrafter"/>
</dbReference>
<dbReference type="OrthoDB" id="4364at2759"/>
<comment type="subcellular location">
    <subcellularLocation>
        <location evidence="1">Membrane</location>
        <topology evidence="1">Multi-pass membrane protein</topology>
    </subcellularLocation>
</comment>
<dbReference type="RefSeq" id="XP_005844294.1">
    <property type="nucleotide sequence ID" value="XM_005844232.1"/>
</dbReference>
<feature type="transmembrane region" description="Helical" evidence="7">
    <location>
        <begin position="271"/>
        <end position="290"/>
    </location>
</feature>
<feature type="transmembrane region" description="Helical" evidence="7">
    <location>
        <begin position="129"/>
        <end position="150"/>
    </location>
</feature>
<organism evidence="9">
    <name type="scientific">Chlorella variabilis</name>
    <name type="common">Green alga</name>
    <dbReference type="NCBI Taxonomy" id="554065"/>
    <lineage>
        <taxon>Eukaryota</taxon>
        <taxon>Viridiplantae</taxon>
        <taxon>Chlorophyta</taxon>
        <taxon>core chlorophytes</taxon>
        <taxon>Trebouxiophyceae</taxon>
        <taxon>Chlorellales</taxon>
        <taxon>Chlorellaceae</taxon>
        <taxon>Chlorella clade</taxon>
        <taxon>Chlorella</taxon>
    </lineage>
</organism>
<name>E1ZPR3_CHLVA</name>
<evidence type="ECO:0008006" key="10">
    <source>
        <dbReference type="Google" id="ProtNLM"/>
    </source>
</evidence>
<dbReference type="PANTHER" id="PTHR31632">
    <property type="entry name" value="IRON TRANSPORTER FTH1"/>
    <property type="match status" value="1"/>
</dbReference>
<keyword evidence="9" id="KW-1185">Reference proteome</keyword>
<evidence type="ECO:0000256" key="5">
    <source>
        <dbReference type="ARBA" id="ARBA00023136"/>
    </source>
</evidence>
<evidence type="ECO:0000256" key="3">
    <source>
        <dbReference type="ARBA" id="ARBA00022692"/>
    </source>
</evidence>
<evidence type="ECO:0000256" key="2">
    <source>
        <dbReference type="ARBA" id="ARBA00008333"/>
    </source>
</evidence>
<comment type="similarity">
    <text evidence="2">Belongs to the oxidase-dependent Fe transporter (OFeT) (TC 9.A.10.1) family.</text>
</comment>
<feature type="region of interest" description="Disordered" evidence="6">
    <location>
        <begin position="319"/>
        <end position="422"/>
    </location>
</feature>
<dbReference type="Pfam" id="PF03239">
    <property type="entry name" value="FTR1"/>
    <property type="match status" value="1"/>
</dbReference>
<feature type="transmembrane region" description="Helical" evidence="7">
    <location>
        <begin position="41"/>
        <end position="66"/>
    </location>
</feature>
<evidence type="ECO:0000256" key="1">
    <source>
        <dbReference type="ARBA" id="ARBA00004141"/>
    </source>
</evidence>
<gene>
    <name evidence="8" type="ORF">CHLNCDRAFT_139414</name>
</gene>
<evidence type="ECO:0000256" key="7">
    <source>
        <dbReference type="SAM" id="Phobius"/>
    </source>
</evidence>
<dbReference type="KEGG" id="cvr:CHLNCDRAFT_139414"/>
<keyword evidence="5 7" id="KW-0472">Membrane</keyword>
<feature type="compositionally biased region" description="Basic and acidic residues" evidence="6">
    <location>
        <begin position="331"/>
        <end position="341"/>
    </location>
</feature>
<evidence type="ECO:0000256" key="6">
    <source>
        <dbReference type="SAM" id="MobiDB-lite"/>
    </source>
</evidence>
<dbReference type="InterPro" id="IPR004923">
    <property type="entry name" value="FTR1/Fip1/EfeU"/>
</dbReference>
<feature type="transmembrane region" description="Helical" evidence="7">
    <location>
        <begin position="6"/>
        <end position="29"/>
    </location>
</feature>
<dbReference type="OMA" id="NEWNKIV"/>
<protein>
    <recommendedName>
        <fullName evidence="10">Iron permease FTR1</fullName>
    </recommendedName>
</protein>
<feature type="transmembrane region" description="Helical" evidence="7">
    <location>
        <begin position="162"/>
        <end position="182"/>
    </location>
</feature>
<dbReference type="EMBL" id="GL433858">
    <property type="protein sequence ID" value="EFN52192.1"/>
    <property type="molecule type" value="Genomic_DNA"/>
</dbReference>
<sequence>MTLFSVPALLIMFREALEAAVVVSVLLQLVEKMKLPLKKHVWIGALLGVAISIVIGIIFIVLFYVAGEKIFTGNSQSIFKGVVSWIASLLITVVAFHMLKFYNVERKWRRKLEGAMDGDRQAAARSYRWSILLLALSATLREGIESVLFLTGVSQGDGVKSIIIPGIVGVILGLGVGMLIFYTGRTIKSLKWFFILSCGLLLLIAAGLVASGVVFLTSAGLFGNTFPYEDAPWFNKILWDTSGCCNMYTNDFWSLVRALFGYTDQPTALNLLYYLLYWMVVIFVMAYKWWHGTLTDRRQAQVDDFKSFAHHLGERMDAEAGLDGKSQGSGSDRELDLEAAHGKPGGVPKVDSALVAPPSPDTALKPAPGSGDGSDDAGTSTAEDPASNSVGDSADSLEKGEEAGLAEPQQAQWQQQAPPPAA</sequence>
<dbReference type="STRING" id="554065.E1ZPR3"/>